<dbReference type="EMBL" id="HACG01045008">
    <property type="protein sequence ID" value="CEK91873.1"/>
    <property type="molecule type" value="Transcribed_RNA"/>
</dbReference>
<dbReference type="EMBL" id="HACG01045003">
    <property type="protein sequence ID" value="CEK91868.1"/>
    <property type="molecule type" value="Transcribed_RNA"/>
</dbReference>
<gene>
    <name evidence="1" type="primary">ORF185291</name>
    <name evidence="2" type="synonym">ORF185317</name>
</gene>
<dbReference type="AlphaFoldDB" id="A0A0B7BFV7"/>
<sequence>MLEKVDALAEMAQWVVLKIRQEKTIVLRSNSIYDDLIFIEGIALEDVGKVVCLGSKISQSGGEDEGINARIRKAVKSLLSQT</sequence>
<evidence type="ECO:0000313" key="2">
    <source>
        <dbReference type="EMBL" id="CEK91873.1"/>
    </source>
</evidence>
<reference evidence="1" key="1">
    <citation type="submission" date="2014-12" db="EMBL/GenBank/DDBJ databases">
        <title>Insight into the proteome of Arion vulgaris.</title>
        <authorList>
            <person name="Aradska J."/>
            <person name="Bulat T."/>
            <person name="Smidak R."/>
            <person name="Sarate P."/>
            <person name="Gangsoo J."/>
            <person name="Sialana F."/>
            <person name="Bilban M."/>
            <person name="Lubec G."/>
        </authorList>
    </citation>
    <scope>NUCLEOTIDE SEQUENCE</scope>
    <source>
        <tissue evidence="1">Skin</tissue>
    </source>
</reference>
<name>A0A0B7BFV7_9EUPU</name>
<protein>
    <submittedName>
        <fullName evidence="1">Uncharacterized protein</fullName>
    </submittedName>
</protein>
<accession>A0A0B7BFV7</accession>
<proteinExistence type="predicted"/>
<organism evidence="1">
    <name type="scientific">Arion vulgaris</name>
    <dbReference type="NCBI Taxonomy" id="1028688"/>
    <lineage>
        <taxon>Eukaryota</taxon>
        <taxon>Metazoa</taxon>
        <taxon>Spiralia</taxon>
        <taxon>Lophotrochozoa</taxon>
        <taxon>Mollusca</taxon>
        <taxon>Gastropoda</taxon>
        <taxon>Heterobranchia</taxon>
        <taxon>Euthyneura</taxon>
        <taxon>Panpulmonata</taxon>
        <taxon>Eupulmonata</taxon>
        <taxon>Stylommatophora</taxon>
        <taxon>Helicina</taxon>
        <taxon>Arionoidea</taxon>
        <taxon>Arionidae</taxon>
        <taxon>Arion</taxon>
    </lineage>
</organism>
<evidence type="ECO:0000313" key="1">
    <source>
        <dbReference type="EMBL" id="CEK91868.1"/>
    </source>
</evidence>